<keyword evidence="1" id="KW-0614">Plasmid</keyword>
<dbReference type="AlphaFoldDB" id="A0A9E7ZQH7"/>
<geneLocation type="plasmid" evidence="1">
    <name>pNBC436</name>
</geneLocation>
<evidence type="ECO:0000313" key="1">
    <source>
        <dbReference type="EMBL" id="UZF90120.1"/>
    </source>
</evidence>
<dbReference type="EMBL" id="CP102775">
    <property type="protein sequence ID" value="UZF90120.1"/>
    <property type="molecule type" value="Genomic_DNA"/>
</dbReference>
<reference evidence="1" key="1">
    <citation type="submission" date="2022-08" db="EMBL/GenBank/DDBJ databases">
        <title>Complete Genome Sequences of 2 Bosea sp. soil isolates.</title>
        <authorList>
            <person name="Alvarez Arevalo M."/>
            <person name="Sterndorff E.B."/>
            <person name="Faurdal D."/>
            <person name="Joergensen T.S."/>
            <person name="Weber T."/>
        </authorList>
    </citation>
    <scope>NUCLEOTIDE SEQUENCE</scope>
    <source>
        <strain evidence="1">NBC_00436</strain>
        <plasmid evidence="1">pNBC436</plasmid>
    </source>
</reference>
<proteinExistence type="predicted"/>
<accession>A0A9E7ZQH7</accession>
<sequence length="73" mass="7966">MKVTLKLATNGEERSHTYFAWHPLDDERDAGQASSRSLVRAIVGDPAVADNPDPIGKSVWVIVKGTTVEYRAA</sequence>
<organism evidence="1">
    <name type="scientific">Bosea sp. NBC_00436</name>
    <dbReference type="NCBI Taxonomy" id="2969620"/>
    <lineage>
        <taxon>Bacteria</taxon>
        <taxon>Pseudomonadati</taxon>
        <taxon>Pseudomonadota</taxon>
        <taxon>Alphaproteobacteria</taxon>
        <taxon>Hyphomicrobiales</taxon>
        <taxon>Boseaceae</taxon>
        <taxon>Bosea</taxon>
    </lineage>
</organism>
<gene>
    <name evidence="1" type="ORF">NWE54_26580</name>
</gene>
<protein>
    <submittedName>
        <fullName evidence="1">Uncharacterized protein</fullName>
    </submittedName>
</protein>
<name>A0A9E7ZQH7_9HYPH</name>